<evidence type="ECO:0000259" key="1">
    <source>
        <dbReference type="PROSITE" id="PS50164"/>
    </source>
</evidence>
<feature type="domain" description="GIY-YIG" evidence="1">
    <location>
        <begin position="1"/>
        <end position="78"/>
    </location>
</feature>
<evidence type="ECO:0000313" key="3">
    <source>
        <dbReference type="Proteomes" id="UP000034235"/>
    </source>
</evidence>
<dbReference type="InterPro" id="IPR000305">
    <property type="entry name" value="GIY-YIG_endonuc"/>
</dbReference>
<comment type="caution">
    <text evidence="2">The sequence shown here is derived from an EMBL/GenBank/DDBJ whole genome shotgun (WGS) entry which is preliminary data.</text>
</comment>
<dbReference type="InterPro" id="IPR035901">
    <property type="entry name" value="GIY-YIG_endonuc_sf"/>
</dbReference>
<dbReference type="Gene3D" id="3.40.1440.10">
    <property type="entry name" value="GIY-YIG endonuclease"/>
    <property type="match status" value="1"/>
</dbReference>
<sequence length="84" mass="9891">MYFVYILKSKANNKSSVGFTSLDVGRRLEQHNIGSNIWTKKNGQFELIYYESYLCKYDALHREKFYKSGVGKRLKKLILENYGV</sequence>
<proteinExistence type="predicted"/>
<dbReference type="Pfam" id="PF01541">
    <property type="entry name" value="GIY-YIG"/>
    <property type="match status" value="1"/>
</dbReference>
<reference evidence="2 3" key="1">
    <citation type="journal article" date="2015" name="Nature">
        <title>rRNA introns, odd ribosomes, and small enigmatic genomes across a large radiation of phyla.</title>
        <authorList>
            <person name="Brown C.T."/>
            <person name="Hug L.A."/>
            <person name="Thomas B.C."/>
            <person name="Sharon I."/>
            <person name="Castelle C.J."/>
            <person name="Singh A."/>
            <person name="Wilkins M.J."/>
            <person name="Williams K.H."/>
            <person name="Banfield J.F."/>
        </authorList>
    </citation>
    <scope>NUCLEOTIDE SEQUENCE [LARGE SCALE GENOMIC DNA]</scope>
</reference>
<name>A0A0G0JKK4_9BACT</name>
<organism evidence="2 3">
    <name type="scientific">Candidatus Daviesbacteria bacterium GW2011_GWA2_38_24</name>
    <dbReference type="NCBI Taxonomy" id="1618422"/>
    <lineage>
        <taxon>Bacteria</taxon>
        <taxon>Candidatus Daviesiibacteriota</taxon>
    </lineage>
</organism>
<protein>
    <submittedName>
        <fullName evidence="2">Excinuclease ABC subunit C</fullName>
    </submittedName>
</protein>
<dbReference type="EMBL" id="LBUP01000001">
    <property type="protein sequence ID" value="KKQ67402.1"/>
    <property type="molecule type" value="Genomic_DNA"/>
</dbReference>
<accession>A0A0G0JKK4</accession>
<dbReference type="AlphaFoldDB" id="A0A0G0JKK4"/>
<dbReference type="Proteomes" id="UP000034235">
    <property type="component" value="Unassembled WGS sequence"/>
</dbReference>
<dbReference type="PROSITE" id="PS50164">
    <property type="entry name" value="GIY_YIG"/>
    <property type="match status" value="1"/>
</dbReference>
<evidence type="ECO:0000313" key="2">
    <source>
        <dbReference type="EMBL" id="KKQ67402.1"/>
    </source>
</evidence>
<dbReference type="SUPFAM" id="SSF82771">
    <property type="entry name" value="GIY-YIG endonuclease"/>
    <property type="match status" value="1"/>
</dbReference>
<gene>
    <name evidence="2" type="ORF">US86_C0001G0329</name>
</gene>